<accession>X1J1T1</accession>
<protein>
    <submittedName>
        <fullName evidence="1">Uncharacterized protein</fullName>
    </submittedName>
</protein>
<sequence>MKQEAVILNPKDNVATALCNLKAGDILQLR</sequence>
<comment type="caution">
    <text evidence="1">The sequence shown here is derived from an EMBL/GenBank/DDBJ whole genome shotgun (WGS) entry which is preliminary data.</text>
</comment>
<dbReference type="EMBL" id="BARU01029901">
    <property type="protein sequence ID" value="GAH72324.1"/>
    <property type="molecule type" value="Genomic_DNA"/>
</dbReference>
<reference evidence="1" key="1">
    <citation type="journal article" date="2014" name="Front. Microbiol.">
        <title>High frequency of phylogenetically diverse reductive dehalogenase-homologous genes in deep subseafloor sedimentary metagenomes.</title>
        <authorList>
            <person name="Kawai M."/>
            <person name="Futagami T."/>
            <person name="Toyoda A."/>
            <person name="Takaki Y."/>
            <person name="Nishi S."/>
            <person name="Hori S."/>
            <person name="Arai W."/>
            <person name="Tsubouchi T."/>
            <person name="Morono Y."/>
            <person name="Uchiyama I."/>
            <person name="Ito T."/>
            <person name="Fujiyama A."/>
            <person name="Inagaki F."/>
            <person name="Takami H."/>
        </authorList>
    </citation>
    <scope>NUCLEOTIDE SEQUENCE</scope>
    <source>
        <strain evidence="1">Expedition CK06-06</strain>
    </source>
</reference>
<name>X1J1T1_9ZZZZ</name>
<dbReference type="AlphaFoldDB" id="X1J1T1"/>
<organism evidence="1">
    <name type="scientific">marine sediment metagenome</name>
    <dbReference type="NCBI Taxonomy" id="412755"/>
    <lineage>
        <taxon>unclassified sequences</taxon>
        <taxon>metagenomes</taxon>
        <taxon>ecological metagenomes</taxon>
    </lineage>
</organism>
<proteinExistence type="predicted"/>
<evidence type="ECO:0000313" key="1">
    <source>
        <dbReference type="EMBL" id="GAH72324.1"/>
    </source>
</evidence>
<feature type="non-terminal residue" evidence="1">
    <location>
        <position position="30"/>
    </location>
</feature>
<gene>
    <name evidence="1" type="ORF">S03H2_47516</name>
</gene>